<keyword evidence="1" id="KW-0812">Transmembrane</keyword>
<comment type="caution">
    <text evidence="2">The sequence shown here is derived from an EMBL/GenBank/DDBJ whole genome shotgun (WGS) entry which is preliminary data.</text>
</comment>
<name>A0A2R6AK85_9ARCH</name>
<evidence type="ECO:0000313" key="2">
    <source>
        <dbReference type="EMBL" id="PSN86792.1"/>
    </source>
</evidence>
<feature type="transmembrane region" description="Helical" evidence="1">
    <location>
        <begin position="289"/>
        <end position="307"/>
    </location>
</feature>
<dbReference type="EMBL" id="NEXD01000002">
    <property type="protein sequence ID" value="PSN86792.1"/>
    <property type="molecule type" value="Genomic_DNA"/>
</dbReference>
<protein>
    <submittedName>
        <fullName evidence="2">Uncharacterized protein</fullName>
    </submittedName>
</protein>
<keyword evidence="1" id="KW-0472">Membrane</keyword>
<feature type="transmembrane region" description="Helical" evidence="1">
    <location>
        <begin position="343"/>
        <end position="362"/>
    </location>
</feature>
<dbReference type="AlphaFoldDB" id="A0A2R6AK85"/>
<gene>
    <name evidence="2" type="ORF">B9Q02_01120</name>
</gene>
<dbReference type="Proteomes" id="UP000240569">
    <property type="component" value="Unassembled WGS sequence"/>
</dbReference>
<evidence type="ECO:0000313" key="3">
    <source>
        <dbReference type="Proteomes" id="UP000240569"/>
    </source>
</evidence>
<reference evidence="2 3" key="1">
    <citation type="submission" date="2017-04" db="EMBL/GenBank/DDBJ databases">
        <title>Novel microbial lineages endemic to geothermal iron-oxide mats fill important gaps in the evolutionary history of Archaea.</title>
        <authorList>
            <person name="Jay Z.J."/>
            <person name="Beam J.P."/>
            <person name="Dlakic M."/>
            <person name="Rusch D.B."/>
            <person name="Kozubal M.A."/>
            <person name="Inskeep W.P."/>
        </authorList>
    </citation>
    <scope>NUCLEOTIDE SEQUENCE [LARGE SCALE GENOMIC DNA]</scope>
    <source>
        <strain evidence="2">BE_D</strain>
    </source>
</reference>
<sequence length="363" mass="41413">MPLSNLFDDKKETSFFIKVMNQNLKHVMTKIGINPQKVDIVIKGEFRVLRNSHTRVLINEYILSKLTSYKLQELLLENGIILLIGMSTVGLLTSYIIGLLYGKALLKSLFVALLLSVYVVRKYSITHLGNALNKKWVEACCYVFLVMLLLNKLRFIRLILFVSGMLFISFCYKKHRLRKRNEKEEKELFNGLINSLGTNPFAFSKRILRAISQKGLVTASLFVENPSSYEILKNMSMRFSNPDFGETLKAISISVSLIGYNPKWASYVIKIRKSLENAKTKVKHQLAKVQLMSSLMFLITGVSLSILSTNPIFSLNSLVSSIVPILYFDSCFLAFSFIYSSELTFSTLFFCTIFSEIVLLFLK</sequence>
<organism evidence="2 3">
    <name type="scientific">Candidatus Marsarchaeota G1 archaeon BE_D</name>
    <dbReference type="NCBI Taxonomy" id="1978156"/>
    <lineage>
        <taxon>Archaea</taxon>
        <taxon>Candidatus Marsarchaeota</taxon>
        <taxon>Candidatus Marsarchaeota group 1</taxon>
    </lineage>
</organism>
<evidence type="ECO:0000256" key="1">
    <source>
        <dbReference type="SAM" id="Phobius"/>
    </source>
</evidence>
<feature type="transmembrane region" description="Helical" evidence="1">
    <location>
        <begin position="74"/>
        <end position="98"/>
    </location>
</feature>
<proteinExistence type="predicted"/>
<keyword evidence="1" id="KW-1133">Transmembrane helix</keyword>
<feature type="transmembrane region" description="Helical" evidence="1">
    <location>
        <begin position="104"/>
        <end position="120"/>
    </location>
</feature>
<feature type="transmembrane region" description="Helical" evidence="1">
    <location>
        <begin position="155"/>
        <end position="172"/>
    </location>
</feature>
<accession>A0A2R6AK85</accession>